<dbReference type="Gene3D" id="3.40.50.300">
    <property type="entry name" value="P-loop containing nucleotide triphosphate hydrolases"/>
    <property type="match status" value="1"/>
</dbReference>
<evidence type="ECO:0000313" key="4">
    <source>
        <dbReference type="Proteomes" id="UP000326759"/>
    </source>
</evidence>
<dbReference type="GO" id="GO:0006289">
    <property type="term" value="P:nucleotide-excision repair"/>
    <property type="evidence" value="ECO:0007669"/>
    <property type="project" value="TreeGrafter"/>
</dbReference>
<protein>
    <submittedName>
        <fullName evidence="3">Fanconi anemia group J-like protein</fullName>
    </submittedName>
</protein>
<feature type="region of interest" description="Disordered" evidence="1">
    <location>
        <begin position="195"/>
        <end position="225"/>
    </location>
</feature>
<feature type="compositionally biased region" description="Basic residues" evidence="1">
    <location>
        <begin position="393"/>
        <end position="406"/>
    </location>
</feature>
<dbReference type="GO" id="GO:1990918">
    <property type="term" value="P:double-strand break repair involved in meiotic recombination"/>
    <property type="evidence" value="ECO:0007669"/>
    <property type="project" value="TreeGrafter"/>
</dbReference>
<evidence type="ECO:0000256" key="1">
    <source>
        <dbReference type="SAM" id="MobiDB-lite"/>
    </source>
</evidence>
<feature type="compositionally biased region" description="Polar residues" evidence="1">
    <location>
        <begin position="208"/>
        <end position="225"/>
    </location>
</feature>
<dbReference type="GO" id="GO:0005634">
    <property type="term" value="C:nucleus"/>
    <property type="evidence" value="ECO:0007669"/>
    <property type="project" value="TreeGrafter"/>
</dbReference>
<proteinExistence type="predicted"/>
<dbReference type="SMART" id="SM00491">
    <property type="entry name" value="HELICc2"/>
    <property type="match status" value="1"/>
</dbReference>
<dbReference type="GO" id="GO:0003678">
    <property type="term" value="F:DNA helicase activity"/>
    <property type="evidence" value="ECO:0007669"/>
    <property type="project" value="TreeGrafter"/>
</dbReference>
<evidence type="ECO:0000313" key="3">
    <source>
        <dbReference type="EMBL" id="KAB7508085.1"/>
    </source>
</evidence>
<organism evidence="3 4">
    <name type="scientific">Armadillidium nasatum</name>
    <dbReference type="NCBI Taxonomy" id="96803"/>
    <lineage>
        <taxon>Eukaryota</taxon>
        <taxon>Metazoa</taxon>
        <taxon>Ecdysozoa</taxon>
        <taxon>Arthropoda</taxon>
        <taxon>Crustacea</taxon>
        <taxon>Multicrustacea</taxon>
        <taxon>Malacostraca</taxon>
        <taxon>Eumalacostraca</taxon>
        <taxon>Peracarida</taxon>
        <taxon>Isopoda</taxon>
        <taxon>Oniscidea</taxon>
        <taxon>Crinocheta</taxon>
        <taxon>Armadillidiidae</taxon>
        <taxon>Armadillidium</taxon>
    </lineage>
</organism>
<feature type="compositionally biased region" description="Basic and acidic residues" evidence="1">
    <location>
        <begin position="328"/>
        <end position="346"/>
    </location>
</feature>
<name>A0A5N5TPI7_9CRUS</name>
<feature type="compositionally biased region" description="Polar residues" evidence="1">
    <location>
        <begin position="359"/>
        <end position="377"/>
    </location>
</feature>
<evidence type="ECO:0000259" key="2">
    <source>
        <dbReference type="SMART" id="SM00491"/>
    </source>
</evidence>
<reference evidence="3 4" key="1">
    <citation type="journal article" date="2019" name="PLoS Biol.">
        <title>Sex chromosomes control vertical transmission of feminizing Wolbachia symbionts in an isopod.</title>
        <authorList>
            <person name="Becking T."/>
            <person name="Chebbi M.A."/>
            <person name="Giraud I."/>
            <person name="Moumen B."/>
            <person name="Laverre T."/>
            <person name="Caubet Y."/>
            <person name="Peccoud J."/>
            <person name="Gilbert C."/>
            <person name="Cordaux R."/>
        </authorList>
    </citation>
    <scope>NUCLEOTIDE SEQUENCE [LARGE SCALE GENOMIC DNA]</scope>
    <source>
        <strain evidence="3">ANa2</strain>
        <tissue evidence="3">Whole body excluding digestive tract and cuticle</tissue>
    </source>
</reference>
<dbReference type="InterPro" id="IPR045028">
    <property type="entry name" value="DinG/Rad3-like"/>
</dbReference>
<dbReference type="EMBL" id="SEYY01000069">
    <property type="protein sequence ID" value="KAB7508085.1"/>
    <property type="molecule type" value="Genomic_DNA"/>
</dbReference>
<dbReference type="GO" id="GO:0005524">
    <property type="term" value="F:ATP binding"/>
    <property type="evidence" value="ECO:0007669"/>
    <property type="project" value="InterPro"/>
</dbReference>
<dbReference type="OrthoDB" id="6377856at2759"/>
<gene>
    <name evidence="3" type="primary">Brip1</name>
    <name evidence="3" type="ORF">Anas_00953</name>
</gene>
<dbReference type="PANTHER" id="PTHR11472:SF47">
    <property type="entry name" value="FANCONI ANEMIA GROUP J PROTEIN"/>
    <property type="match status" value="1"/>
</dbReference>
<dbReference type="Proteomes" id="UP000326759">
    <property type="component" value="Unassembled WGS sequence"/>
</dbReference>
<sequence>MKLFYSTIERTKGKVSEGLDFMDDNARAVIAVGIPFPNTKDIQVNLKREYNDKFSKSKGLLTGGEWYEIQAYRALNQALGRCIRHRYDWGAIILVDERYQRAGYGNNLNRYVKGLSKWVRNSIKHEPYFDVVADTAKPKFATPPIFQTKCSKEIAQENVLLADLVGKLQDADFEAANRNLENKWLLTPIKDTQGAPLTPITSSSSTTLNESPNLMGPTSSTQLTDINPQKNILNSCNKEVASSSSYFFSTPKSTQKSSSESEIFPIFRTASKKRRKLVQTDELKKLDIPKNLEASSLVENQSIDLDSSVEKENKLSYSSDDMFAELEEKATQNKTENMNESKSLSDRKRKKKLKKKTPNKTLENAQKELSMTPSTTKTDTDLEDFNLDTSFGRKSRSTQRQKKKEKQKGVVFCDYE</sequence>
<dbReference type="GO" id="GO:0003676">
    <property type="term" value="F:nucleic acid binding"/>
    <property type="evidence" value="ECO:0007669"/>
    <property type="project" value="InterPro"/>
</dbReference>
<feature type="region of interest" description="Disordered" evidence="1">
    <location>
        <begin position="328"/>
        <end position="416"/>
    </location>
</feature>
<dbReference type="Pfam" id="PF13307">
    <property type="entry name" value="Helicase_C_2"/>
    <property type="match status" value="1"/>
</dbReference>
<feature type="domain" description="ATP-dependent helicase C-terminal" evidence="2">
    <location>
        <begin position="1"/>
        <end position="101"/>
    </location>
</feature>
<feature type="compositionally biased region" description="Basic residues" evidence="1">
    <location>
        <begin position="347"/>
        <end position="358"/>
    </location>
</feature>
<dbReference type="InterPro" id="IPR006555">
    <property type="entry name" value="ATP-dep_Helicase_C"/>
</dbReference>
<accession>A0A5N5TPI7</accession>
<comment type="caution">
    <text evidence="3">The sequence shown here is derived from an EMBL/GenBank/DDBJ whole genome shotgun (WGS) entry which is preliminary data.</text>
</comment>
<dbReference type="GO" id="GO:0016818">
    <property type="term" value="F:hydrolase activity, acting on acid anhydrides, in phosphorus-containing anhydrides"/>
    <property type="evidence" value="ECO:0007669"/>
    <property type="project" value="InterPro"/>
</dbReference>
<dbReference type="PANTHER" id="PTHR11472">
    <property type="entry name" value="DNA REPAIR DEAD HELICASE RAD3/XP-D SUBFAMILY MEMBER"/>
    <property type="match status" value="1"/>
</dbReference>
<dbReference type="AlphaFoldDB" id="A0A5N5TPI7"/>
<keyword evidence="4" id="KW-1185">Reference proteome</keyword>
<dbReference type="InterPro" id="IPR027417">
    <property type="entry name" value="P-loop_NTPase"/>
</dbReference>